<sequence length="288" mass="32113">MGFDKRIRHTPGVYVDSKDERDDWCEAIVTHVNRTTNMFRVHFVGFGDNYNRWQTLKNLAPFRRRSSRSKKPVEPSRPVWTGTKSLFHDYPDNIEETTAAKPEKKGSKARKNGPKRKRSEMTVSAENEDAAPVAGNATREKPEDLLPRRSARSQPRSKPVLPVAAEKPSNEATSDASAPTTEADTQVLIASPTKVNTLVPEVEASPLRSRSKQSHTSDEAVVDVADAAVPPEAAKADFSPLLVPDVVHDGHVPVSRTELRKRNLQRLADAKAFMTTCILEFRERVLTQ</sequence>
<reference evidence="2 3" key="1">
    <citation type="journal article" date="2014" name="Genome Biol. Evol.">
        <title>The secreted proteins of Achlya hypogyna and Thraustotheca clavata identify the ancestral oomycete secretome and reveal gene acquisitions by horizontal gene transfer.</title>
        <authorList>
            <person name="Misner I."/>
            <person name="Blouin N."/>
            <person name="Leonard G."/>
            <person name="Richards T.A."/>
            <person name="Lane C.E."/>
        </authorList>
    </citation>
    <scope>NUCLEOTIDE SEQUENCE [LARGE SCALE GENOMIC DNA]</scope>
    <source>
        <strain evidence="2 3">ATCC 48635</strain>
    </source>
</reference>
<keyword evidence="3" id="KW-1185">Reference proteome</keyword>
<protein>
    <recommendedName>
        <fullName evidence="4">Tudor-knot domain-containing protein</fullName>
    </recommendedName>
</protein>
<dbReference type="AlphaFoldDB" id="A0A1V9YDH9"/>
<dbReference type="SUPFAM" id="SSF54160">
    <property type="entry name" value="Chromo domain-like"/>
    <property type="match status" value="1"/>
</dbReference>
<feature type="compositionally biased region" description="Polar residues" evidence="1">
    <location>
        <begin position="170"/>
        <end position="183"/>
    </location>
</feature>
<name>A0A1V9YDH9_ACHHY</name>
<evidence type="ECO:0000256" key="1">
    <source>
        <dbReference type="SAM" id="MobiDB-lite"/>
    </source>
</evidence>
<comment type="caution">
    <text evidence="2">The sequence shown here is derived from an EMBL/GenBank/DDBJ whole genome shotgun (WGS) entry which is preliminary data.</text>
</comment>
<evidence type="ECO:0008006" key="4">
    <source>
        <dbReference type="Google" id="ProtNLM"/>
    </source>
</evidence>
<evidence type="ECO:0000313" key="2">
    <source>
        <dbReference type="EMBL" id="OQR83752.1"/>
    </source>
</evidence>
<evidence type="ECO:0000313" key="3">
    <source>
        <dbReference type="Proteomes" id="UP000243579"/>
    </source>
</evidence>
<dbReference type="OrthoDB" id="74143at2759"/>
<dbReference type="Gene3D" id="2.30.30.140">
    <property type="match status" value="1"/>
</dbReference>
<gene>
    <name evidence="2" type="ORF">ACHHYP_14322</name>
</gene>
<organism evidence="2 3">
    <name type="scientific">Achlya hypogyna</name>
    <name type="common">Oomycete</name>
    <name type="synonym">Protoachlya hypogyna</name>
    <dbReference type="NCBI Taxonomy" id="1202772"/>
    <lineage>
        <taxon>Eukaryota</taxon>
        <taxon>Sar</taxon>
        <taxon>Stramenopiles</taxon>
        <taxon>Oomycota</taxon>
        <taxon>Saprolegniomycetes</taxon>
        <taxon>Saprolegniales</taxon>
        <taxon>Achlyaceae</taxon>
        <taxon>Achlya</taxon>
    </lineage>
</organism>
<proteinExistence type="predicted"/>
<feature type="region of interest" description="Disordered" evidence="1">
    <location>
        <begin position="64"/>
        <end position="183"/>
    </location>
</feature>
<accession>A0A1V9YDH9</accession>
<dbReference type="InterPro" id="IPR016197">
    <property type="entry name" value="Chromo-like_dom_sf"/>
</dbReference>
<dbReference type="EMBL" id="JNBR01002081">
    <property type="protein sequence ID" value="OQR83752.1"/>
    <property type="molecule type" value="Genomic_DNA"/>
</dbReference>
<feature type="compositionally biased region" description="Basic residues" evidence="1">
    <location>
        <begin position="107"/>
        <end position="118"/>
    </location>
</feature>
<dbReference type="Proteomes" id="UP000243579">
    <property type="component" value="Unassembled WGS sequence"/>
</dbReference>
<feature type="compositionally biased region" description="Basic and acidic residues" evidence="1">
    <location>
        <begin position="138"/>
        <end position="147"/>
    </location>
</feature>